<dbReference type="PROSITE" id="PS50066">
    <property type="entry name" value="MADS_BOX_2"/>
    <property type="match status" value="1"/>
</dbReference>
<evidence type="ECO:0000256" key="6">
    <source>
        <dbReference type="SAM" id="Coils"/>
    </source>
</evidence>
<comment type="subcellular location">
    <subcellularLocation>
        <location evidence="1">Nucleus</location>
    </subcellularLocation>
</comment>
<dbReference type="InterPro" id="IPR036879">
    <property type="entry name" value="TF_MADSbox_sf"/>
</dbReference>
<organism evidence="8 9">
    <name type="scientific">Dovyalis caffra</name>
    <dbReference type="NCBI Taxonomy" id="77055"/>
    <lineage>
        <taxon>Eukaryota</taxon>
        <taxon>Viridiplantae</taxon>
        <taxon>Streptophyta</taxon>
        <taxon>Embryophyta</taxon>
        <taxon>Tracheophyta</taxon>
        <taxon>Spermatophyta</taxon>
        <taxon>Magnoliopsida</taxon>
        <taxon>eudicotyledons</taxon>
        <taxon>Gunneridae</taxon>
        <taxon>Pentapetalae</taxon>
        <taxon>rosids</taxon>
        <taxon>fabids</taxon>
        <taxon>Malpighiales</taxon>
        <taxon>Salicaceae</taxon>
        <taxon>Flacourtieae</taxon>
        <taxon>Dovyalis</taxon>
    </lineage>
</organism>
<dbReference type="GO" id="GO:0045944">
    <property type="term" value="P:positive regulation of transcription by RNA polymerase II"/>
    <property type="evidence" value="ECO:0007669"/>
    <property type="project" value="InterPro"/>
</dbReference>
<keyword evidence="6" id="KW-0175">Coiled coil</keyword>
<keyword evidence="3" id="KW-0238">DNA-binding</keyword>
<name>A0AAV1RWA1_9ROSI</name>
<dbReference type="GO" id="GO:0046983">
    <property type="term" value="F:protein dimerization activity"/>
    <property type="evidence" value="ECO:0007669"/>
    <property type="project" value="InterPro"/>
</dbReference>
<dbReference type="Proteomes" id="UP001314170">
    <property type="component" value="Unassembled WGS sequence"/>
</dbReference>
<dbReference type="GO" id="GO:0005634">
    <property type="term" value="C:nucleus"/>
    <property type="evidence" value="ECO:0007669"/>
    <property type="project" value="UniProtKB-SubCell"/>
</dbReference>
<feature type="coiled-coil region" evidence="6">
    <location>
        <begin position="97"/>
        <end position="131"/>
    </location>
</feature>
<evidence type="ECO:0000256" key="5">
    <source>
        <dbReference type="ARBA" id="ARBA00023242"/>
    </source>
</evidence>
<evidence type="ECO:0000256" key="3">
    <source>
        <dbReference type="ARBA" id="ARBA00023125"/>
    </source>
</evidence>
<dbReference type="GO" id="GO:0000978">
    <property type="term" value="F:RNA polymerase II cis-regulatory region sequence-specific DNA binding"/>
    <property type="evidence" value="ECO:0007669"/>
    <property type="project" value="TreeGrafter"/>
</dbReference>
<dbReference type="FunFam" id="3.40.1810.10:FF:000006">
    <property type="entry name" value="Agamous-like MADS-box protein AGL62"/>
    <property type="match status" value="1"/>
</dbReference>
<keyword evidence="4" id="KW-0804">Transcription</keyword>
<dbReference type="GO" id="GO:0000981">
    <property type="term" value="F:DNA-binding transcription factor activity, RNA polymerase II-specific"/>
    <property type="evidence" value="ECO:0007669"/>
    <property type="project" value="TreeGrafter"/>
</dbReference>
<proteinExistence type="predicted"/>
<dbReference type="SMART" id="SM00432">
    <property type="entry name" value="MADS"/>
    <property type="match status" value="1"/>
</dbReference>
<protein>
    <recommendedName>
        <fullName evidence="7">MADS-box domain-containing protein</fullName>
    </recommendedName>
</protein>
<dbReference type="CDD" id="cd00265">
    <property type="entry name" value="MADS_MEF2_like"/>
    <property type="match status" value="1"/>
</dbReference>
<keyword evidence="5" id="KW-0539">Nucleus</keyword>
<dbReference type="InterPro" id="IPR033896">
    <property type="entry name" value="MEF2-like_N"/>
</dbReference>
<dbReference type="EMBL" id="CAWUPB010001160">
    <property type="protein sequence ID" value="CAK7341017.1"/>
    <property type="molecule type" value="Genomic_DNA"/>
</dbReference>
<sequence>MASKKTKGKQKLEIKRIENHDDRLVTFSKRRSGIYKKASELITLTGAEIAFVVFSPTGKPFSFAHPSVESIANRFLGKDPPYDNIHPLVEAYRQTRIEELNKKNIEMADQLDIDKEKGQKLKNQLEENESESWWDAKVQELNLQGLIELEAKFKVLHMTLCNKIMGNNNGAPSSQHFPSNYPPKIGGFDKGEEIDGFGLLERECLLVGGLDWWRWLFLGSDEQRVVLRLSGAMILLRMVCGRNGDSGGLRGVRGTTIQKPSRVVRGGCGKMSLWLPRCYWSGLPPCSRSCNCRWLGAKMLVAKHKALYHIMAPSATLLMAIKVEPRRRVTTGLKNDGPKAGLGAPTSIFIIETWLNVVDGGGKE</sequence>
<dbReference type="InterPro" id="IPR002100">
    <property type="entry name" value="TF_MADSbox"/>
</dbReference>
<evidence type="ECO:0000313" key="9">
    <source>
        <dbReference type="Proteomes" id="UP001314170"/>
    </source>
</evidence>
<dbReference type="Pfam" id="PF00319">
    <property type="entry name" value="SRF-TF"/>
    <property type="match status" value="1"/>
</dbReference>
<keyword evidence="2" id="KW-0805">Transcription regulation</keyword>
<comment type="caution">
    <text evidence="8">The sequence shown here is derived from an EMBL/GenBank/DDBJ whole genome shotgun (WGS) entry which is preliminary data.</text>
</comment>
<gene>
    <name evidence="8" type="ORF">DCAF_LOCUS16072</name>
</gene>
<accession>A0AAV1RWA1</accession>
<evidence type="ECO:0000313" key="8">
    <source>
        <dbReference type="EMBL" id="CAK7341017.1"/>
    </source>
</evidence>
<evidence type="ECO:0000256" key="1">
    <source>
        <dbReference type="ARBA" id="ARBA00004123"/>
    </source>
</evidence>
<keyword evidence="9" id="KW-1185">Reference proteome</keyword>
<evidence type="ECO:0000256" key="4">
    <source>
        <dbReference type="ARBA" id="ARBA00023163"/>
    </source>
</evidence>
<evidence type="ECO:0000256" key="2">
    <source>
        <dbReference type="ARBA" id="ARBA00023015"/>
    </source>
</evidence>
<dbReference type="PANTHER" id="PTHR11945:SF725">
    <property type="entry name" value="AGAMOUS-LIKE 58-RELATED"/>
    <property type="match status" value="1"/>
</dbReference>
<dbReference type="AlphaFoldDB" id="A0AAV1RWA1"/>
<dbReference type="Gene3D" id="3.40.1810.10">
    <property type="entry name" value="Transcription factor, MADS-box"/>
    <property type="match status" value="1"/>
</dbReference>
<evidence type="ECO:0000259" key="7">
    <source>
        <dbReference type="PROSITE" id="PS50066"/>
    </source>
</evidence>
<dbReference type="SUPFAM" id="SSF55455">
    <property type="entry name" value="SRF-like"/>
    <property type="match status" value="1"/>
</dbReference>
<dbReference type="PRINTS" id="PR00404">
    <property type="entry name" value="MADSDOMAIN"/>
</dbReference>
<dbReference type="PANTHER" id="PTHR11945">
    <property type="entry name" value="MADS BOX PROTEIN"/>
    <property type="match status" value="1"/>
</dbReference>
<reference evidence="8 9" key="1">
    <citation type="submission" date="2024-01" db="EMBL/GenBank/DDBJ databases">
        <authorList>
            <person name="Waweru B."/>
        </authorList>
    </citation>
    <scope>NUCLEOTIDE SEQUENCE [LARGE SCALE GENOMIC DNA]</scope>
</reference>
<feature type="domain" description="MADS-box" evidence="7">
    <location>
        <begin position="7"/>
        <end position="67"/>
    </location>
</feature>